<dbReference type="KEGG" id="orn:DV701_14235"/>
<evidence type="ECO:0000256" key="5">
    <source>
        <dbReference type="SAM" id="MobiDB-lite"/>
    </source>
</evidence>
<keyword evidence="2 4" id="KW-0238">DNA-binding</keyword>
<sequence length="252" mass="27984">MGRPRLATMVDTTRARTRRSGRREVRPALARDTIVDAAVDLIDQRGVEALSMRNLGAVLGYEGMSLYRHVDGRDDLLEAVVDRLTDSLDLPNEPPPWEEYLTDVAAQVRKLALKHPRLFPLVATRHPAAPWLHPPLRSLRVVEHLLATLRAQGWTPEDAVHAYQAFSSFLLGYLLLEVAAQGQGTAPPEARIDEGTSEDDAAPVTGRDREVDVHDYPTITELRPVLERADTTTEFNAGLRALLRRLSQLAPG</sequence>
<feature type="region of interest" description="Disordered" evidence="5">
    <location>
        <begin position="1"/>
        <end position="23"/>
    </location>
</feature>
<evidence type="ECO:0000256" key="4">
    <source>
        <dbReference type="PROSITE-ProRule" id="PRU00335"/>
    </source>
</evidence>
<accession>A0A345NQ14</accession>
<evidence type="ECO:0000256" key="3">
    <source>
        <dbReference type="ARBA" id="ARBA00023163"/>
    </source>
</evidence>
<evidence type="ECO:0000313" key="8">
    <source>
        <dbReference type="Proteomes" id="UP000253790"/>
    </source>
</evidence>
<dbReference type="Pfam" id="PF02909">
    <property type="entry name" value="TetR_C_1"/>
    <property type="match status" value="1"/>
</dbReference>
<feature type="domain" description="HTH tetR-type" evidence="6">
    <location>
        <begin position="28"/>
        <end position="88"/>
    </location>
</feature>
<dbReference type="Gene3D" id="1.10.357.10">
    <property type="entry name" value="Tetracycline Repressor, domain 2"/>
    <property type="match status" value="1"/>
</dbReference>
<dbReference type="InterPro" id="IPR004111">
    <property type="entry name" value="Repressor_TetR_C"/>
</dbReference>
<feature type="region of interest" description="Disordered" evidence="5">
    <location>
        <begin position="185"/>
        <end position="208"/>
    </location>
</feature>
<dbReference type="GO" id="GO:0003700">
    <property type="term" value="F:DNA-binding transcription factor activity"/>
    <property type="evidence" value="ECO:0007669"/>
    <property type="project" value="TreeGrafter"/>
</dbReference>
<keyword evidence="8" id="KW-1185">Reference proteome</keyword>
<proteinExistence type="predicted"/>
<dbReference type="PANTHER" id="PTHR30055">
    <property type="entry name" value="HTH-TYPE TRANSCRIPTIONAL REGULATOR RUTR"/>
    <property type="match status" value="1"/>
</dbReference>
<evidence type="ECO:0000313" key="7">
    <source>
        <dbReference type="EMBL" id="AXH97122.1"/>
    </source>
</evidence>
<dbReference type="OrthoDB" id="2570341at2"/>
<protein>
    <submittedName>
        <fullName evidence="7">TetR family transcriptional regulator</fullName>
    </submittedName>
</protein>
<dbReference type="Proteomes" id="UP000253790">
    <property type="component" value="Chromosome"/>
</dbReference>
<dbReference type="AlphaFoldDB" id="A0A345NQ14"/>
<organism evidence="7 8">
    <name type="scientific">Ornithinimicrobium avium</name>
    <dbReference type="NCBI Taxonomy" id="2283195"/>
    <lineage>
        <taxon>Bacteria</taxon>
        <taxon>Bacillati</taxon>
        <taxon>Actinomycetota</taxon>
        <taxon>Actinomycetes</taxon>
        <taxon>Micrococcales</taxon>
        <taxon>Ornithinimicrobiaceae</taxon>
        <taxon>Ornithinimicrobium</taxon>
    </lineage>
</organism>
<dbReference type="PANTHER" id="PTHR30055:SF151">
    <property type="entry name" value="TRANSCRIPTIONAL REGULATORY PROTEIN"/>
    <property type="match status" value="1"/>
</dbReference>
<dbReference type="PROSITE" id="PS50977">
    <property type="entry name" value="HTH_TETR_2"/>
    <property type="match status" value="1"/>
</dbReference>
<keyword evidence="1" id="KW-0805">Transcription regulation</keyword>
<reference evidence="7 8" key="1">
    <citation type="submission" date="2018-07" db="EMBL/GenBank/DDBJ databases">
        <title>Complete genome sequencing of Ornithinimicrobium sp. AMA3305.</title>
        <authorList>
            <person name="Bae J.-W."/>
        </authorList>
    </citation>
    <scope>NUCLEOTIDE SEQUENCE [LARGE SCALE GENOMIC DNA]</scope>
    <source>
        <strain evidence="7 8">AMA3305</strain>
    </source>
</reference>
<keyword evidence="3" id="KW-0804">Transcription</keyword>
<dbReference type="InterPro" id="IPR009057">
    <property type="entry name" value="Homeodomain-like_sf"/>
</dbReference>
<dbReference type="Pfam" id="PF00440">
    <property type="entry name" value="TetR_N"/>
    <property type="match status" value="1"/>
</dbReference>
<dbReference type="SUPFAM" id="SSF48498">
    <property type="entry name" value="Tetracyclin repressor-like, C-terminal domain"/>
    <property type="match status" value="1"/>
</dbReference>
<evidence type="ECO:0000256" key="2">
    <source>
        <dbReference type="ARBA" id="ARBA00023125"/>
    </source>
</evidence>
<dbReference type="InterPro" id="IPR001647">
    <property type="entry name" value="HTH_TetR"/>
</dbReference>
<dbReference type="InterPro" id="IPR050109">
    <property type="entry name" value="HTH-type_TetR-like_transc_reg"/>
</dbReference>
<dbReference type="Gene3D" id="1.10.10.60">
    <property type="entry name" value="Homeodomain-like"/>
    <property type="match status" value="1"/>
</dbReference>
<evidence type="ECO:0000256" key="1">
    <source>
        <dbReference type="ARBA" id="ARBA00023015"/>
    </source>
</evidence>
<dbReference type="InterPro" id="IPR036271">
    <property type="entry name" value="Tet_transcr_reg_TetR-rel_C_sf"/>
</dbReference>
<feature type="DNA-binding region" description="H-T-H motif" evidence="4">
    <location>
        <begin position="51"/>
        <end position="70"/>
    </location>
</feature>
<gene>
    <name evidence="7" type="ORF">DV701_14235</name>
</gene>
<evidence type="ECO:0000259" key="6">
    <source>
        <dbReference type="PROSITE" id="PS50977"/>
    </source>
</evidence>
<name>A0A345NQ14_9MICO</name>
<dbReference type="SUPFAM" id="SSF46689">
    <property type="entry name" value="Homeodomain-like"/>
    <property type="match status" value="1"/>
</dbReference>
<dbReference type="GO" id="GO:0045892">
    <property type="term" value="P:negative regulation of DNA-templated transcription"/>
    <property type="evidence" value="ECO:0007669"/>
    <property type="project" value="InterPro"/>
</dbReference>
<dbReference type="EMBL" id="CP031229">
    <property type="protein sequence ID" value="AXH97122.1"/>
    <property type="molecule type" value="Genomic_DNA"/>
</dbReference>
<dbReference type="GO" id="GO:0000976">
    <property type="term" value="F:transcription cis-regulatory region binding"/>
    <property type="evidence" value="ECO:0007669"/>
    <property type="project" value="TreeGrafter"/>
</dbReference>